<evidence type="ECO:0000256" key="2">
    <source>
        <dbReference type="SAM" id="Phobius"/>
    </source>
</evidence>
<organism evidence="3 4">
    <name type="scientific">Ceratodon purpureus</name>
    <name type="common">Fire moss</name>
    <name type="synonym">Dicranum purpureum</name>
    <dbReference type="NCBI Taxonomy" id="3225"/>
    <lineage>
        <taxon>Eukaryota</taxon>
        <taxon>Viridiplantae</taxon>
        <taxon>Streptophyta</taxon>
        <taxon>Embryophyta</taxon>
        <taxon>Bryophyta</taxon>
        <taxon>Bryophytina</taxon>
        <taxon>Bryopsida</taxon>
        <taxon>Dicranidae</taxon>
        <taxon>Pseudoditrichales</taxon>
        <taxon>Ditrichaceae</taxon>
        <taxon>Ceratodon</taxon>
    </lineage>
</organism>
<dbReference type="InterPro" id="IPR010226">
    <property type="entry name" value="NADH_quinone_OxRdtase_chainI"/>
</dbReference>
<dbReference type="GO" id="GO:0006120">
    <property type="term" value="P:mitochondrial electron transport, NADH to ubiquinone"/>
    <property type="evidence" value="ECO:0007669"/>
    <property type="project" value="TreeGrafter"/>
</dbReference>
<keyword evidence="4" id="KW-1185">Reference proteome</keyword>
<dbReference type="SUPFAM" id="SSF54862">
    <property type="entry name" value="4Fe-4S ferredoxins"/>
    <property type="match status" value="1"/>
</dbReference>
<comment type="caution">
    <text evidence="3">The sequence shown here is derived from an EMBL/GenBank/DDBJ whole genome shotgun (WGS) entry which is preliminary data.</text>
</comment>
<accession>A0A8T0I7I7</accession>
<feature type="transmembrane region" description="Helical" evidence="2">
    <location>
        <begin position="12"/>
        <end position="30"/>
    </location>
</feature>
<dbReference type="EMBL" id="CM026424">
    <property type="protein sequence ID" value="KAG0579494.1"/>
    <property type="molecule type" value="Genomic_DNA"/>
</dbReference>
<evidence type="ECO:0000313" key="3">
    <source>
        <dbReference type="EMBL" id="KAG0579494.1"/>
    </source>
</evidence>
<dbReference type="GO" id="GO:0051539">
    <property type="term" value="F:4 iron, 4 sulfur cluster binding"/>
    <property type="evidence" value="ECO:0007669"/>
    <property type="project" value="InterPro"/>
</dbReference>
<dbReference type="Gene3D" id="3.30.70.3270">
    <property type="match status" value="1"/>
</dbReference>
<dbReference type="GO" id="GO:0005739">
    <property type="term" value="C:mitochondrion"/>
    <property type="evidence" value="ECO:0007669"/>
    <property type="project" value="GOC"/>
</dbReference>
<dbReference type="GO" id="GO:0003954">
    <property type="term" value="F:NADH dehydrogenase activity"/>
    <property type="evidence" value="ECO:0007669"/>
    <property type="project" value="TreeGrafter"/>
</dbReference>
<dbReference type="GO" id="GO:0016020">
    <property type="term" value="C:membrane"/>
    <property type="evidence" value="ECO:0007669"/>
    <property type="project" value="InterPro"/>
</dbReference>
<dbReference type="AlphaFoldDB" id="A0A8T0I7I7"/>
<keyword evidence="2" id="KW-1133">Transmembrane helix</keyword>
<dbReference type="PANTHER" id="PTHR10849:SF20">
    <property type="entry name" value="NADH DEHYDROGENASE [UBIQUINONE] IRON-SULFUR PROTEIN 8, MITOCHONDRIAL"/>
    <property type="match status" value="1"/>
</dbReference>
<protein>
    <recommendedName>
        <fullName evidence="5">NADH dehydrogenase [ubiquinone] iron-sulfur protein 8, mitochondrial</fullName>
    </recommendedName>
</protein>
<evidence type="ECO:0008006" key="5">
    <source>
        <dbReference type="Google" id="ProtNLM"/>
    </source>
</evidence>
<dbReference type="PANTHER" id="PTHR10849">
    <property type="entry name" value="NADH DEHYDROGENASE UBIQUINONE IRON-SULFUR PROTEIN 8, MITOCHONDRIAL"/>
    <property type="match status" value="1"/>
</dbReference>
<keyword evidence="2" id="KW-0812">Transmembrane</keyword>
<keyword evidence="2" id="KW-0472">Membrane</keyword>
<proteinExistence type="predicted"/>
<dbReference type="Proteomes" id="UP000822688">
    <property type="component" value="Chromosome 4"/>
</dbReference>
<name>A0A8T0I7I7_CERPU</name>
<reference evidence="3" key="1">
    <citation type="submission" date="2020-06" db="EMBL/GenBank/DDBJ databases">
        <title>WGS assembly of Ceratodon purpureus strain R40.</title>
        <authorList>
            <person name="Carey S.B."/>
            <person name="Jenkins J."/>
            <person name="Shu S."/>
            <person name="Lovell J.T."/>
            <person name="Sreedasyam A."/>
            <person name="Maumus F."/>
            <person name="Tiley G.P."/>
            <person name="Fernandez-Pozo N."/>
            <person name="Barry K."/>
            <person name="Chen C."/>
            <person name="Wang M."/>
            <person name="Lipzen A."/>
            <person name="Daum C."/>
            <person name="Saski C.A."/>
            <person name="Payton A.C."/>
            <person name="Mcbreen J.C."/>
            <person name="Conrad R.E."/>
            <person name="Kollar L.M."/>
            <person name="Olsson S."/>
            <person name="Huttunen S."/>
            <person name="Landis J.B."/>
            <person name="Wickett N.J."/>
            <person name="Johnson M.G."/>
            <person name="Rensing S.A."/>
            <person name="Grimwood J."/>
            <person name="Schmutz J."/>
            <person name="Mcdaniel S.F."/>
        </authorList>
    </citation>
    <scope>NUCLEOTIDE SEQUENCE</scope>
    <source>
        <strain evidence="3">R40</strain>
    </source>
</reference>
<comment type="cofactor">
    <cofactor evidence="1">
        <name>[4Fe-4S] cluster</name>
        <dbReference type="ChEBI" id="CHEBI:49883"/>
    </cofactor>
</comment>
<gene>
    <name evidence="3" type="ORF">KC19_4G103100</name>
</gene>
<sequence length="105" mass="12145">MKKPTARKPPAFLDLAYLAPALCLCMWLTSFHQIKYPFEKGPLSPRFRGEHALRRYPIGEERCIACKLCEAVSHLLALEKLQVLCSCFHMVKQCPITVHLQWNFD</sequence>
<evidence type="ECO:0000256" key="1">
    <source>
        <dbReference type="ARBA" id="ARBA00001966"/>
    </source>
</evidence>
<evidence type="ECO:0000313" key="4">
    <source>
        <dbReference type="Proteomes" id="UP000822688"/>
    </source>
</evidence>
<dbReference type="GO" id="GO:0032981">
    <property type="term" value="P:mitochondrial respiratory chain complex I assembly"/>
    <property type="evidence" value="ECO:0007669"/>
    <property type="project" value="TreeGrafter"/>
</dbReference>